<dbReference type="AlphaFoldDB" id="A0A1Y2B4X4"/>
<protein>
    <submittedName>
        <fullName evidence="2">Uncharacterized protein</fullName>
    </submittedName>
</protein>
<organism evidence="2 3">
    <name type="scientific">Rhizoclosmatium globosum</name>
    <dbReference type="NCBI Taxonomy" id="329046"/>
    <lineage>
        <taxon>Eukaryota</taxon>
        <taxon>Fungi</taxon>
        <taxon>Fungi incertae sedis</taxon>
        <taxon>Chytridiomycota</taxon>
        <taxon>Chytridiomycota incertae sedis</taxon>
        <taxon>Chytridiomycetes</taxon>
        <taxon>Chytridiales</taxon>
        <taxon>Chytriomycetaceae</taxon>
        <taxon>Rhizoclosmatium</taxon>
    </lineage>
</organism>
<evidence type="ECO:0000313" key="3">
    <source>
        <dbReference type="Proteomes" id="UP000193642"/>
    </source>
</evidence>
<sequence>MARVTLRRLLSAALLLLFITTSVHLISNQPRRSDASDFSAATKAWTAALAEIDSAEAKQRQAKVGFDNWNCFYWRWKTGAVRCGGRALSSRVGCLLPVEFGTFLPC</sequence>
<name>A0A1Y2B4X4_9FUNG</name>
<accession>A0A1Y2B4X4</accession>
<keyword evidence="3" id="KW-1185">Reference proteome</keyword>
<proteinExistence type="predicted"/>
<comment type="caution">
    <text evidence="2">The sequence shown here is derived from an EMBL/GenBank/DDBJ whole genome shotgun (WGS) entry which is preliminary data.</text>
</comment>
<feature type="chain" id="PRO_5012305153" evidence="1">
    <location>
        <begin position="26"/>
        <end position="106"/>
    </location>
</feature>
<evidence type="ECO:0000313" key="2">
    <source>
        <dbReference type="EMBL" id="ORY29882.1"/>
    </source>
</evidence>
<feature type="signal peptide" evidence="1">
    <location>
        <begin position="1"/>
        <end position="25"/>
    </location>
</feature>
<reference evidence="2 3" key="1">
    <citation type="submission" date="2016-07" db="EMBL/GenBank/DDBJ databases">
        <title>Pervasive Adenine N6-methylation of Active Genes in Fungi.</title>
        <authorList>
            <consortium name="DOE Joint Genome Institute"/>
            <person name="Mondo S.J."/>
            <person name="Dannebaum R.O."/>
            <person name="Kuo R.C."/>
            <person name="Labutti K."/>
            <person name="Haridas S."/>
            <person name="Kuo A."/>
            <person name="Salamov A."/>
            <person name="Ahrendt S.R."/>
            <person name="Lipzen A."/>
            <person name="Sullivan W."/>
            <person name="Andreopoulos W.B."/>
            <person name="Clum A."/>
            <person name="Lindquist E."/>
            <person name="Daum C."/>
            <person name="Ramamoorthy G.K."/>
            <person name="Gryganskyi A."/>
            <person name="Culley D."/>
            <person name="Magnuson J.K."/>
            <person name="James T.Y."/>
            <person name="O'Malley M.A."/>
            <person name="Stajich J.E."/>
            <person name="Spatafora J.W."/>
            <person name="Visel A."/>
            <person name="Grigoriev I.V."/>
        </authorList>
    </citation>
    <scope>NUCLEOTIDE SEQUENCE [LARGE SCALE GENOMIC DNA]</scope>
    <source>
        <strain evidence="2 3">JEL800</strain>
    </source>
</reference>
<evidence type="ECO:0000256" key="1">
    <source>
        <dbReference type="SAM" id="SignalP"/>
    </source>
</evidence>
<dbReference type="Proteomes" id="UP000193642">
    <property type="component" value="Unassembled WGS sequence"/>
</dbReference>
<dbReference type="EMBL" id="MCGO01000085">
    <property type="protein sequence ID" value="ORY29882.1"/>
    <property type="molecule type" value="Genomic_DNA"/>
</dbReference>
<keyword evidence="1" id="KW-0732">Signal</keyword>
<gene>
    <name evidence="2" type="ORF">BCR33DRAFT_724516</name>
</gene>